<organism evidence="2 3">
    <name type="scientific">Trypanosoma equiperdum</name>
    <dbReference type="NCBI Taxonomy" id="5694"/>
    <lineage>
        <taxon>Eukaryota</taxon>
        <taxon>Discoba</taxon>
        <taxon>Euglenozoa</taxon>
        <taxon>Kinetoplastea</taxon>
        <taxon>Metakinetoplastina</taxon>
        <taxon>Trypanosomatida</taxon>
        <taxon>Trypanosomatidae</taxon>
        <taxon>Trypanosoma</taxon>
    </lineage>
</organism>
<feature type="compositionally biased region" description="Polar residues" evidence="1">
    <location>
        <begin position="10"/>
        <end position="20"/>
    </location>
</feature>
<name>A0A1G4I6A5_TRYEQ</name>
<dbReference type="RefSeq" id="XP_067078627.1">
    <property type="nucleotide sequence ID" value="XM_067222526.1"/>
</dbReference>
<dbReference type="Proteomes" id="UP000195570">
    <property type="component" value="Unassembled WGS sequence"/>
</dbReference>
<evidence type="ECO:0000313" key="3">
    <source>
        <dbReference type="Proteomes" id="UP000195570"/>
    </source>
</evidence>
<evidence type="ECO:0000313" key="2">
    <source>
        <dbReference type="EMBL" id="SCU67295.1"/>
    </source>
</evidence>
<dbReference type="EMBL" id="CZPT02000721">
    <property type="protein sequence ID" value="SCU67295.1"/>
    <property type="molecule type" value="Genomic_DNA"/>
</dbReference>
<keyword evidence="3" id="KW-1185">Reference proteome</keyword>
<proteinExistence type="predicted"/>
<reference evidence="2" key="1">
    <citation type="submission" date="2016-09" db="EMBL/GenBank/DDBJ databases">
        <authorList>
            <person name="Hebert L."/>
            <person name="Moumen B."/>
        </authorList>
    </citation>
    <scope>NUCLEOTIDE SEQUENCE [LARGE SCALE GENOMIC DNA]</scope>
    <source>
        <strain evidence="2">OVI</strain>
    </source>
</reference>
<feature type="region of interest" description="Disordered" evidence="1">
    <location>
        <begin position="1"/>
        <end position="20"/>
    </location>
</feature>
<accession>A0A1G4I6A5</accession>
<dbReference type="GeneID" id="92374353"/>
<evidence type="ECO:0000256" key="1">
    <source>
        <dbReference type="SAM" id="MobiDB-lite"/>
    </source>
</evidence>
<sequence>MDGMPHMATSEYTPTPNTKCTNSSYHQRKILIWAGNDQPDMGCTGQSASPTSQKAYGGGKTLSICYYPNMLTKAMTSHRATLSLSRPPCLG</sequence>
<dbReference type="AlphaFoldDB" id="A0A1G4I6A5"/>
<gene>
    <name evidence="2" type="ORF">TEOVI_000041300</name>
</gene>
<comment type="caution">
    <text evidence="2">The sequence shown here is derived from an EMBL/GenBank/DDBJ whole genome shotgun (WGS) entry which is preliminary data.</text>
</comment>
<dbReference type="VEuPathDB" id="TriTrypDB:TEOVI_000041300"/>
<protein>
    <submittedName>
        <fullName evidence="2">Uncharacterized protein</fullName>
    </submittedName>
</protein>